<evidence type="ECO:0000259" key="7">
    <source>
        <dbReference type="PROSITE" id="PS50110"/>
    </source>
</evidence>
<feature type="compositionally biased region" description="Basic residues" evidence="6">
    <location>
        <begin position="180"/>
        <end position="189"/>
    </location>
</feature>
<sequence length="534" mass="60785">MTTPYYWMTGKVRVMVVDHDKEYGSEMANLLKSYGYKVTMVGMTSRTMTMLSKEKKIDMMIINVHSPDLLSFQFLAQAVALDIVSLFVCDEHNELLAKKALGDGAYLYLKKPLDEEIVKYLWQFVLREKLQKDKAKEGSEIGNTNVGDKEQVGEKNLHNTEKQRNNIHEAKNYAVSNRKDKTRRKRGRKSIKEINEGESQISANKVVKEKVCTKWTVELHAKFIEVVHQLGEGRCFPKKILHVMNVPGLSRMQVASHLQKCRNKNWRAPNERKYIRRPSGQRSSSGSQKRSSFIKFGTKPHFQTNVSNLQQQQRNPGQTQSRTKFLFSSLNTNNIVPRGESSTHQLYRSKLHVQPHYLNIGSLFNNSFLSAQNNIGGGLQQQHGPLFGMVGSQGVKYSIIGSPKYRPKEFNNGDHHCQNDYSFDLNATYVPTYSGSRIIFGTDIENATINEVRSANANFHQYIDESNMSDSTNIVMASYASDTQEGDSNEKKNCDAYFGFNNMNYIFQNLGPPDANLPNEFDQVYSDDQVSASM</sequence>
<dbReference type="PANTHER" id="PTHR31442:SF32">
    <property type="entry name" value="TWO-COMPONENT RESPONSE REGULATOR ORR21-LIKE"/>
    <property type="match status" value="1"/>
</dbReference>
<keyword evidence="4" id="KW-0539">Nucleus</keyword>
<evidence type="ECO:0000256" key="2">
    <source>
        <dbReference type="ARBA" id="ARBA00023015"/>
    </source>
</evidence>
<dbReference type="InterPro" id="IPR011006">
    <property type="entry name" value="CheY-like_superfamily"/>
</dbReference>
<dbReference type="Gene3D" id="1.10.10.60">
    <property type="entry name" value="Homeodomain-like"/>
    <property type="match status" value="1"/>
</dbReference>
<feature type="compositionally biased region" description="Low complexity" evidence="6">
    <location>
        <begin position="277"/>
        <end position="291"/>
    </location>
</feature>
<comment type="subcellular location">
    <subcellularLocation>
        <location evidence="1">Nucleus</location>
    </subcellularLocation>
</comment>
<dbReference type="GO" id="GO:0000976">
    <property type="term" value="F:transcription cis-regulatory region binding"/>
    <property type="evidence" value="ECO:0007669"/>
    <property type="project" value="UniProtKB-ARBA"/>
</dbReference>
<accession>A0A9Q1L595</accession>
<dbReference type="Pfam" id="PF00249">
    <property type="entry name" value="Myb_DNA-binding"/>
    <property type="match status" value="1"/>
</dbReference>
<feature type="compositionally biased region" description="Basic and acidic residues" evidence="6">
    <location>
        <begin position="147"/>
        <end position="171"/>
    </location>
</feature>
<comment type="caution">
    <text evidence="5">Lacks conserved residue(s) required for the propagation of feature annotation.</text>
</comment>
<dbReference type="Proteomes" id="UP001152561">
    <property type="component" value="Unassembled WGS sequence"/>
</dbReference>
<evidence type="ECO:0000313" key="10">
    <source>
        <dbReference type="Proteomes" id="UP001152561"/>
    </source>
</evidence>
<dbReference type="PROSITE" id="PS50110">
    <property type="entry name" value="RESPONSE_REGULATORY"/>
    <property type="match status" value="1"/>
</dbReference>
<dbReference type="Gene3D" id="3.40.50.2300">
    <property type="match status" value="1"/>
</dbReference>
<proteinExistence type="predicted"/>
<keyword evidence="2" id="KW-0805">Transcription regulation</keyword>
<dbReference type="FunFam" id="1.10.10.60:FF:000007">
    <property type="entry name" value="Two-component response regulator"/>
    <property type="match status" value="1"/>
</dbReference>
<feature type="domain" description="Response regulatory" evidence="7">
    <location>
        <begin position="13"/>
        <end position="126"/>
    </location>
</feature>
<organism evidence="9 10">
    <name type="scientific">Anisodus acutangulus</name>
    <dbReference type="NCBI Taxonomy" id="402998"/>
    <lineage>
        <taxon>Eukaryota</taxon>
        <taxon>Viridiplantae</taxon>
        <taxon>Streptophyta</taxon>
        <taxon>Embryophyta</taxon>
        <taxon>Tracheophyta</taxon>
        <taxon>Spermatophyta</taxon>
        <taxon>Magnoliopsida</taxon>
        <taxon>eudicotyledons</taxon>
        <taxon>Gunneridae</taxon>
        <taxon>Pentapetalae</taxon>
        <taxon>asterids</taxon>
        <taxon>lamiids</taxon>
        <taxon>Solanales</taxon>
        <taxon>Solanaceae</taxon>
        <taxon>Solanoideae</taxon>
        <taxon>Hyoscyameae</taxon>
        <taxon>Anisodus</taxon>
    </lineage>
</organism>
<feature type="region of interest" description="Disordered" evidence="6">
    <location>
        <begin position="136"/>
        <end position="190"/>
    </location>
</feature>
<evidence type="ECO:0000259" key="8">
    <source>
        <dbReference type="PROSITE" id="PS51294"/>
    </source>
</evidence>
<dbReference type="InterPro" id="IPR001005">
    <property type="entry name" value="SANT/Myb"/>
</dbReference>
<evidence type="ECO:0000256" key="1">
    <source>
        <dbReference type="ARBA" id="ARBA00004123"/>
    </source>
</evidence>
<keyword evidence="10" id="KW-1185">Reference proteome</keyword>
<comment type="caution">
    <text evidence="9">The sequence shown here is derived from an EMBL/GenBank/DDBJ whole genome shotgun (WGS) entry which is preliminary data.</text>
</comment>
<name>A0A9Q1L595_9SOLA</name>
<dbReference type="InterPro" id="IPR017930">
    <property type="entry name" value="Myb_dom"/>
</dbReference>
<dbReference type="GO" id="GO:0003700">
    <property type="term" value="F:DNA-binding transcription factor activity"/>
    <property type="evidence" value="ECO:0007669"/>
    <property type="project" value="InterPro"/>
</dbReference>
<dbReference type="OrthoDB" id="1304696at2759"/>
<dbReference type="EMBL" id="JAJAGQ010000023">
    <property type="protein sequence ID" value="KAJ8527680.1"/>
    <property type="molecule type" value="Genomic_DNA"/>
</dbReference>
<dbReference type="NCBIfam" id="TIGR01557">
    <property type="entry name" value="myb_SHAQKYF"/>
    <property type="match status" value="1"/>
</dbReference>
<dbReference type="PANTHER" id="PTHR31442">
    <property type="entry name" value="HOMEODOMAIN-LIKE SUPERFAMILY PROTEIN-RELATED"/>
    <property type="match status" value="1"/>
</dbReference>
<feature type="domain" description="HTH myb-type" evidence="8">
    <location>
        <begin position="214"/>
        <end position="266"/>
    </location>
</feature>
<evidence type="ECO:0000313" key="9">
    <source>
        <dbReference type="EMBL" id="KAJ8527680.1"/>
    </source>
</evidence>
<dbReference type="InterPro" id="IPR006447">
    <property type="entry name" value="Myb_dom_plants"/>
</dbReference>
<dbReference type="SUPFAM" id="SSF46689">
    <property type="entry name" value="Homeodomain-like"/>
    <property type="match status" value="1"/>
</dbReference>
<protein>
    <submittedName>
        <fullName evidence="9">Uncharacterized protein</fullName>
    </submittedName>
</protein>
<reference evidence="10" key="1">
    <citation type="journal article" date="2023" name="Proc. Natl. Acad. Sci. U.S.A.">
        <title>Genomic and structural basis for evolution of tropane alkaloid biosynthesis.</title>
        <authorList>
            <person name="Wanga Y.-J."/>
            <person name="Taina T."/>
            <person name="Yua J.-Y."/>
            <person name="Lia J."/>
            <person name="Xua B."/>
            <person name="Chenc J."/>
            <person name="D'Auriad J.C."/>
            <person name="Huanga J.-P."/>
            <person name="Huanga S.-X."/>
        </authorList>
    </citation>
    <scope>NUCLEOTIDE SEQUENCE [LARGE SCALE GENOMIC DNA]</scope>
    <source>
        <strain evidence="10">cv. KIB-2019</strain>
    </source>
</reference>
<evidence type="ECO:0000256" key="3">
    <source>
        <dbReference type="ARBA" id="ARBA00023163"/>
    </source>
</evidence>
<keyword evidence="3" id="KW-0804">Transcription</keyword>
<dbReference type="InterPro" id="IPR001789">
    <property type="entry name" value="Sig_transdc_resp-reg_receiver"/>
</dbReference>
<dbReference type="PROSITE" id="PS51294">
    <property type="entry name" value="HTH_MYB"/>
    <property type="match status" value="1"/>
</dbReference>
<evidence type="ECO:0000256" key="6">
    <source>
        <dbReference type="SAM" id="MobiDB-lite"/>
    </source>
</evidence>
<dbReference type="GO" id="GO:0000160">
    <property type="term" value="P:phosphorelay signal transduction system"/>
    <property type="evidence" value="ECO:0007669"/>
    <property type="project" value="InterPro"/>
</dbReference>
<dbReference type="SUPFAM" id="SSF52172">
    <property type="entry name" value="CheY-like"/>
    <property type="match status" value="1"/>
</dbReference>
<gene>
    <name evidence="9" type="ORF">K7X08_015131</name>
</gene>
<feature type="region of interest" description="Disordered" evidence="6">
    <location>
        <begin position="267"/>
        <end position="291"/>
    </location>
</feature>
<dbReference type="InterPro" id="IPR009057">
    <property type="entry name" value="Homeodomain-like_sf"/>
</dbReference>
<dbReference type="GO" id="GO:0005634">
    <property type="term" value="C:nucleus"/>
    <property type="evidence" value="ECO:0007669"/>
    <property type="project" value="UniProtKB-SubCell"/>
</dbReference>
<dbReference type="GO" id="GO:0010597">
    <property type="term" value="P:green leaf volatile biosynthetic process"/>
    <property type="evidence" value="ECO:0007669"/>
    <property type="project" value="UniProtKB-ARBA"/>
</dbReference>
<evidence type="ECO:0000256" key="5">
    <source>
        <dbReference type="PROSITE-ProRule" id="PRU00169"/>
    </source>
</evidence>
<dbReference type="InterPro" id="IPR044841">
    <property type="entry name" value="LUX/BOA-like"/>
</dbReference>
<dbReference type="AlphaFoldDB" id="A0A9Q1L595"/>
<evidence type="ECO:0000256" key="4">
    <source>
        <dbReference type="ARBA" id="ARBA00023242"/>
    </source>
</evidence>